<accession>A0A1W2DX62</accession>
<evidence type="ECO:0000259" key="1">
    <source>
        <dbReference type="Pfam" id="PF07796"/>
    </source>
</evidence>
<dbReference type="AlphaFoldDB" id="A0A1W2DX62"/>
<dbReference type="InterPro" id="IPR012437">
    <property type="entry name" value="DUF1638"/>
</dbReference>
<feature type="domain" description="DUF1638" evidence="1">
    <location>
        <begin position="37"/>
        <end position="187"/>
    </location>
</feature>
<sequence length="204" mass="23363">MVTAPFHDVEIISCGVFKLELEFLYKAGVFSMPVTYLPSQLHMYPHELKKKMAHLIKKKTQAGKRLLLLFGECHSHMYDQTQSSLISRVKGINCPDILLPGETYRSLRRQGVFFLLPDWALHWQDIFQKELGLAGDTAKLFMGDMHTRLVYLDTAVVDPPIQHLRAMSDFTGLPFDIFPVSLQVLQEKIACALGEFDGEVFYER</sequence>
<proteinExistence type="predicted"/>
<protein>
    <recommendedName>
        <fullName evidence="1">DUF1638 domain-containing protein</fullName>
    </recommendedName>
</protein>
<keyword evidence="3" id="KW-1185">Reference proteome</keyword>
<dbReference type="OrthoDB" id="5430678at2"/>
<reference evidence="2 3" key="1">
    <citation type="submission" date="2017-04" db="EMBL/GenBank/DDBJ databases">
        <authorList>
            <person name="Afonso C.L."/>
            <person name="Miller P.J."/>
            <person name="Scott M.A."/>
            <person name="Spackman E."/>
            <person name="Goraichik I."/>
            <person name="Dimitrov K.M."/>
            <person name="Suarez D.L."/>
            <person name="Swayne D.E."/>
        </authorList>
    </citation>
    <scope>NUCLEOTIDE SEQUENCE [LARGE SCALE GENOMIC DNA]</scope>
    <source>
        <strain evidence="2 3">DSM 3385</strain>
    </source>
</reference>
<dbReference type="Proteomes" id="UP000192418">
    <property type="component" value="Unassembled WGS sequence"/>
</dbReference>
<name>A0A1W2DX62_9BACT</name>
<dbReference type="RefSeq" id="WP_084071108.1">
    <property type="nucleotide sequence ID" value="NZ_FWXY01000021.1"/>
</dbReference>
<evidence type="ECO:0000313" key="2">
    <source>
        <dbReference type="EMBL" id="SMD02013.1"/>
    </source>
</evidence>
<gene>
    <name evidence="2" type="ORF">SAMN02746065_12159</name>
</gene>
<dbReference type="EMBL" id="FWXY01000021">
    <property type="protein sequence ID" value="SMD02013.1"/>
    <property type="molecule type" value="Genomic_DNA"/>
</dbReference>
<dbReference type="STRING" id="1121400.SAMN02746065_12159"/>
<dbReference type="Pfam" id="PF07796">
    <property type="entry name" value="DUF1638"/>
    <property type="match status" value="1"/>
</dbReference>
<evidence type="ECO:0000313" key="3">
    <source>
        <dbReference type="Proteomes" id="UP000192418"/>
    </source>
</evidence>
<organism evidence="2 3">
    <name type="scientific">Desulfocicer vacuolatum DSM 3385</name>
    <dbReference type="NCBI Taxonomy" id="1121400"/>
    <lineage>
        <taxon>Bacteria</taxon>
        <taxon>Pseudomonadati</taxon>
        <taxon>Thermodesulfobacteriota</taxon>
        <taxon>Desulfobacteria</taxon>
        <taxon>Desulfobacterales</taxon>
        <taxon>Desulfobacteraceae</taxon>
        <taxon>Desulfocicer</taxon>
    </lineage>
</organism>